<evidence type="ECO:0000313" key="1">
    <source>
        <dbReference type="EMBL" id="GGH64020.1"/>
    </source>
</evidence>
<name>A0ABQ1ZH69_9BACL</name>
<evidence type="ECO:0000313" key="2">
    <source>
        <dbReference type="Proteomes" id="UP000652153"/>
    </source>
</evidence>
<dbReference type="InterPro" id="IPR050179">
    <property type="entry name" value="Trans_hexapeptide_repeat"/>
</dbReference>
<dbReference type="InterPro" id="IPR001451">
    <property type="entry name" value="Hexapep"/>
</dbReference>
<dbReference type="InterPro" id="IPR011004">
    <property type="entry name" value="Trimer_LpxA-like_sf"/>
</dbReference>
<gene>
    <name evidence="1" type="ORF">GCM10008014_41990</name>
</gene>
<dbReference type="RefSeq" id="WP_188593736.1">
    <property type="nucleotide sequence ID" value="NZ_BMFU01000007.1"/>
</dbReference>
<proteinExistence type="predicted"/>
<dbReference type="EMBL" id="BMFU01000007">
    <property type="protein sequence ID" value="GGH64020.1"/>
    <property type="molecule type" value="Genomic_DNA"/>
</dbReference>
<reference evidence="2" key="1">
    <citation type="journal article" date="2019" name="Int. J. Syst. Evol. Microbiol.">
        <title>The Global Catalogue of Microorganisms (GCM) 10K type strain sequencing project: providing services to taxonomists for standard genome sequencing and annotation.</title>
        <authorList>
            <consortium name="The Broad Institute Genomics Platform"/>
            <consortium name="The Broad Institute Genome Sequencing Center for Infectious Disease"/>
            <person name="Wu L."/>
            <person name="Ma J."/>
        </authorList>
    </citation>
    <scope>NUCLEOTIDE SEQUENCE [LARGE SCALE GENOMIC DNA]</scope>
    <source>
        <strain evidence="2">CGMCC 1.12770</strain>
    </source>
</reference>
<keyword evidence="2" id="KW-1185">Reference proteome</keyword>
<dbReference type="Pfam" id="PF00132">
    <property type="entry name" value="Hexapep"/>
    <property type="match status" value="2"/>
</dbReference>
<dbReference type="Proteomes" id="UP000652153">
    <property type="component" value="Unassembled WGS sequence"/>
</dbReference>
<dbReference type="PANTHER" id="PTHR43300:SF4">
    <property type="entry name" value="ACYL-[ACYL-CARRIER-PROTEIN]--UDP-N-ACETYLGLUCOSAMINE O-ACYLTRANSFERASE"/>
    <property type="match status" value="1"/>
</dbReference>
<protein>
    <recommendedName>
        <fullName evidence="3">N-acetyltransferase</fullName>
    </recommendedName>
</protein>
<organism evidence="1 2">
    <name type="scientific">Paenibacillus silvae</name>
    <dbReference type="NCBI Taxonomy" id="1325358"/>
    <lineage>
        <taxon>Bacteria</taxon>
        <taxon>Bacillati</taxon>
        <taxon>Bacillota</taxon>
        <taxon>Bacilli</taxon>
        <taxon>Bacillales</taxon>
        <taxon>Paenibacillaceae</taxon>
        <taxon>Paenibacillus</taxon>
    </lineage>
</organism>
<dbReference type="Gene3D" id="2.160.10.10">
    <property type="entry name" value="Hexapeptide repeat proteins"/>
    <property type="match status" value="1"/>
</dbReference>
<dbReference type="Pfam" id="PF14602">
    <property type="entry name" value="Hexapep_2"/>
    <property type="match status" value="1"/>
</dbReference>
<accession>A0ABQ1ZH69</accession>
<dbReference type="PANTHER" id="PTHR43300">
    <property type="entry name" value="ACETYLTRANSFERASE"/>
    <property type="match status" value="1"/>
</dbReference>
<evidence type="ECO:0008006" key="3">
    <source>
        <dbReference type="Google" id="ProtNLM"/>
    </source>
</evidence>
<dbReference type="SUPFAM" id="SSF51161">
    <property type="entry name" value="Trimeric LpxA-like enzymes"/>
    <property type="match status" value="1"/>
</dbReference>
<comment type="caution">
    <text evidence="1">The sequence shown here is derived from an EMBL/GenBank/DDBJ whole genome shotgun (WGS) entry which is preliminary data.</text>
</comment>
<dbReference type="CDD" id="cd03358">
    <property type="entry name" value="LbH_WxcM_N_like"/>
    <property type="match status" value="1"/>
</dbReference>
<sequence length="184" mass="20493">MSSHFVHPQAIVETTDIGDDTRVWAFAHVLPNAKIGSNCNINDHTFIENDVVIGNNVTVKSGVYIWDGIRIEDNVFIGPNVTFTNDLRPRSKQYSTEFLKTILEEWASIGANSTIIAGNTIGKYAMVGAGSVVTKDIPNNTLWYGNPAVFKSYICNCGEKLNQLLECPECHKKYRIDRSLIVEI</sequence>